<dbReference type="GO" id="GO:0004526">
    <property type="term" value="F:ribonuclease P activity"/>
    <property type="evidence" value="ECO:0007669"/>
    <property type="project" value="InterPro"/>
</dbReference>
<dbReference type="GO" id="GO:0000049">
    <property type="term" value="F:tRNA binding"/>
    <property type="evidence" value="ECO:0007669"/>
    <property type="project" value="InterPro"/>
</dbReference>
<dbReference type="SUPFAM" id="SSF54211">
    <property type="entry name" value="Ribosomal protein S5 domain 2-like"/>
    <property type="match status" value="1"/>
</dbReference>
<dbReference type="InterPro" id="IPR000100">
    <property type="entry name" value="RNase_P"/>
</dbReference>
<dbReference type="AlphaFoldDB" id="A0A2H0UN61"/>
<protein>
    <submittedName>
        <fullName evidence="6">Uncharacterized protein</fullName>
    </submittedName>
</protein>
<comment type="caution">
    <text evidence="6">The sequence shown here is derived from an EMBL/GenBank/DDBJ whole genome shotgun (WGS) entry which is preliminary data.</text>
</comment>
<evidence type="ECO:0000313" key="6">
    <source>
        <dbReference type="EMBL" id="PIR87857.1"/>
    </source>
</evidence>
<evidence type="ECO:0000256" key="3">
    <source>
        <dbReference type="ARBA" id="ARBA00022759"/>
    </source>
</evidence>
<dbReference type="InterPro" id="IPR014721">
    <property type="entry name" value="Ribsml_uS5_D2-typ_fold_subgr"/>
</dbReference>
<dbReference type="Proteomes" id="UP000230903">
    <property type="component" value="Unassembled WGS sequence"/>
</dbReference>
<evidence type="ECO:0000256" key="4">
    <source>
        <dbReference type="ARBA" id="ARBA00022801"/>
    </source>
</evidence>
<dbReference type="Pfam" id="PF00825">
    <property type="entry name" value="Ribonuclease_P"/>
    <property type="match status" value="1"/>
</dbReference>
<keyword evidence="2" id="KW-0540">Nuclease</keyword>
<keyword evidence="4" id="KW-0378">Hydrolase</keyword>
<name>A0A2H0UN61_9BACT</name>
<reference evidence="7" key="1">
    <citation type="submission" date="2017-09" db="EMBL/GenBank/DDBJ databases">
        <title>Depth-based differentiation of microbial function through sediment-hosted aquifers and enrichment of novel symbionts in the deep terrestrial subsurface.</title>
        <authorList>
            <person name="Probst A.J."/>
            <person name="Ladd B."/>
            <person name="Jarett J.K."/>
            <person name="Geller-Mcgrath D.E."/>
            <person name="Sieber C.M.K."/>
            <person name="Emerson J.B."/>
            <person name="Anantharaman K."/>
            <person name="Thomas B.C."/>
            <person name="Malmstrom R."/>
            <person name="Stieglmeier M."/>
            <person name="Klingl A."/>
            <person name="Woyke T."/>
            <person name="Ryan C.M."/>
            <person name="Banfield J.F."/>
        </authorList>
    </citation>
    <scope>NUCLEOTIDE SEQUENCE [LARGE SCALE GENOMIC DNA]</scope>
</reference>
<keyword evidence="3" id="KW-0255">Endonuclease</keyword>
<evidence type="ECO:0000256" key="5">
    <source>
        <dbReference type="ARBA" id="ARBA00022884"/>
    </source>
</evidence>
<gene>
    <name evidence="6" type="ORF">COU10_02350</name>
</gene>
<keyword evidence="1" id="KW-0819">tRNA processing</keyword>
<proteinExistence type="predicted"/>
<sequence>MLSKKSRLKIQDYISLAPTKVKRGRLFLIKLFPSLDGQPHLAVAVGKKVFASAAKRNHLRRLVSSELQVLLPGLPSQNYLIQVLPSASSVDEHVIIEELYRLLKDQI</sequence>
<dbReference type="EMBL" id="PFBC01000037">
    <property type="protein sequence ID" value="PIR87857.1"/>
    <property type="molecule type" value="Genomic_DNA"/>
</dbReference>
<dbReference type="GO" id="GO:0008033">
    <property type="term" value="P:tRNA processing"/>
    <property type="evidence" value="ECO:0007669"/>
    <property type="project" value="UniProtKB-KW"/>
</dbReference>
<evidence type="ECO:0000256" key="2">
    <source>
        <dbReference type="ARBA" id="ARBA00022722"/>
    </source>
</evidence>
<accession>A0A2H0UN61</accession>
<dbReference type="Gene3D" id="3.30.230.10">
    <property type="match status" value="1"/>
</dbReference>
<evidence type="ECO:0000313" key="7">
    <source>
        <dbReference type="Proteomes" id="UP000230903"/>
    </source>
</evidence>
<dbReference type="InterPro" id="IPR020568">
    <property type="entry name" value="Ribosomal_Su5_D2-typ_SF"/>
</dbReference>
<keyword evidence="5" id="KW-0694">RNA-binding</keyword>
<evidence type="ECO:0000256" key="1">
    <source>
        <dbReference type="ARBA" id="ARBA00022694"/>
    </source>
</evidence>
<organism evidence="6 7">
    <name type="scientific">Candidatus Harrisonbacteria bacterium CG10_big_fil_rev_8_21_14_0_10_45_28</name>
    <dbReference type="NCBI Taxonomy" id="1974586"/>
    <lineage>
        <taxon>Bacteria</taxon>
        <taxon>Candidatus Harrisoniibacteriota</taxon>
    </lineage>
</organism>